<dbReference type="EMBL" id="ANHY01000002">
    <property type="protein sequence ID" value="EKV32724.1"/>
    <property type="molecule type" value="Genomic_DNA"/>
</dbReference>
<dbReference type="Proteomes" id="UP000009881">
    <property type="component" value="Unassembled WGS sequence"/>
</dbReference>
<evidence type="ECO:0000256" key="1">
    <source>
        <dbReference type="SAM" id="MobiDB-lite"/>
    </source>
</evidence>
<dbReference type="AlphaFoldDB" id="K9H6Q3"/>
<keyword evidence="3" id="KW-1185">Reference proteome</keyword>
<gene>
    <name evidence="2" type="ORF">C882_1561</name>
</gene>
<comment type="caution">
    <text evidence="2">The sequence shown here is derived from an EMBL/GenBank/DDBJ whole genome shotgun (WGS) entry which is preliminary data.</text>
</comment>
<feature type="compositionally biased region" description="Basic and acidic residues" evidence="1">
    <location>
        <begin position="16"/>
        <end position="35"/>
    </location>
</feature>
<protein>
    <submittedName>
        <fullName evidence="2">Uncharacterized protein</fullName>
    </submittedName>
</protein>
<proteinExistence type="predicted"/>
<evidence type="ECO:0000313" key="3">
    <source>
        <dbReference type="Proteomes" id="UP000009881"/>
    </source>
</evidence>
<reference evidence="2 3" key="1">
    <citation type="journal article" date="2013" name="Genome Announc.">
        <title>Draft Genome Sequence of an Alphaproteobacterium, Caenispirillum salinarum AK4(T), Isolated from a Solar Saltern.</title>
        <authorList>
            <person name="Khatri I."/>
            <person name="Singh A."/>
            <person name="Korpole S."/>
            <person name="Pinnaka A.K."/>
            <person name="Subramanian S."/>
        </authorList>
    </citation>
    <scope>NUCLEOTIDE SEQUENCE [LARGE SCALE GENOMIC DNA]</scope>
    <source>
        <strain evidence="2 3">AK4</strain>
    </source>
</reference>
<dbReference type="RefSeq" id="WP_009538551.1">
    <property type="nucleotide sequence ID" value="NZ_ANHY01000002.1"/>
</dbReference>
<name>K9H6Q3_9PROT</name>
<sequence>MASSGKRITRRSRAALRVDPERLHDAARRDDHAIAEEAAADPASAPVQQPENWRGAELIEPETTVQVTLRVHRDTLRAFQADGPGAEQRMARVLDEQARTQTD</sequence>
<organism evidence="2 3">
    <name type="scientific">Caenispirillum salinarum AK4</name>
    <dbReference type="NCBI Taxonomy" id="1238182"/>
    <lineage>
        <taxon>Bacteria</taxon>
        <taxon>Pseudomonadati</taxon>
        <taxon>Pseudomonadota</taxon>
        <taxon>Alphaproteobacteria</taxon>
        <taxon>Rhodospirillales</taxon>
        <taxon>Novispirillaceae</taxon>
        <taxon>Caenispirillum</taxon>
    </lineage>
</organism>
<feature type="compositionally biased region" description="Low complexity" evidence="1">
    <location>
        <begin position="36"/>
        <end position="46"/>
    </location>
</feature>
<feature type="region of interest" description="Disordered" evidence="1">
    <location>
        <begin position="1"/>
        <end position="53"/>
    </location>
</feature>
<dbReference type="OrthoDB" id="361944at2"/>
<evidence type="ECO:0000313" key="2">
    <source>
        <dbReference type="EMBL" id="EKV32724.1"/>
    </source>
</evidence>
<accession>K9H6Q3</accession>